<dbReference type="SUPFAM" id="SSF90112">
    <property type="entry name" value="Neurotransmitter-gated ion-channel transmembrane pore"/>
    <property type="match status" value="1"/>
</dbReference>
<dbReference type="InterPro" id="IPR006201">
    <property type="entry name" value="Neur_channel"/>
</dbReference>
<dbReference type="CTD" id="2568"/>
<feature type="compositionally biased region" description="Polar residues" evidence="21">
    <location>
        <begin position="7"/>
        <end position="25"/>
    </location>
</feature>
<evidence type="ECO:0000256" key="16">
    <source>
        <dbReference type="ARBA" id="ARBA00061437"/>
    </source>
</evidence>
<organism evidence="24 25">
    <name type="scientific">Sapajus apella</name>
    <name type="common">Brown-capped capuchin</name>
    <name type="synonym">Cebus apella</name>
    <dbReference type="NCBI Taxonomy" id="9515"/>
    <lineage>
        <taxon>Eukaryota</taxon>
        <taxon>Metazoa</taxon>
        <taxon>Chordata</taxon>
        <taxon>Craniata</taxon>
        <taxon>Vertebrata</taxon>
        <taxon>Euteleostomi</taxon>
        <taxon>Mammalia</taxon>
        <taxon>Eutheria</taxon>
        <taxon>Euarchontoglires</taxon>
        <taxon>Primates</taxon>
        <taxon>Haplorrhini</taxon>
        <taxon>Platyrrhini</taxon>
        <taxon>Cebidae</taxon>
        <taxon>Cebinae</taxon>
        <taxon>Sapajus</taxon>
    </lineage>
</organism>
<keyword evidence="7 20" id="KW-0406">Ion transport</keyword>
<dbReference type="Pfam" id="PF02932">
    <property type="entry name" value="Neur_chan_memb"/>
    <property type="match status" value="1"/>
</dbReference>
<dbReference type="InterPro" id="IPR006202">
    <property type="entry name" value="Neur_chan_lig-bd"/>
</dbReference>
<protein>
    <recommendedName>
        <fullName evidence="18">Gamma-aminobutyric acid receptor subunit pi</fullName>
    </recommendedName>
    <alternativeName>
        <fullName evidence="19">GABA(A) receptor subunit pi</fullName>
    </alternativeName>
</protein>
<evidence type="ECO:0000256" key="15">
    <source>
        <dbReference type="ARBA" id="ARBA00059554"/>
    </source>
</evidence>
<accession>A0A6J3GEF0</accession>
<dbReference type="PRINTS" id="PR01724">
    <property type="entry name" value="GABAARPI"/>
</dbReference>
<name>A0A6J3GEF0_SAPAP</name>
<evidence type="ECO:0000256" key="11">
    <source>
        <dbReference type="ARBA" id="ARBA00023180"/>
    </source>
</evidence>
<evidence type="ECO:0000256" key="21">
    <source>
        <dbReference type="SAM" id="MobiDB-lite"/>
    </source>
</evidence>
<evidence type="ECO:0000256" key="7">
    <source>
        <dbReference type="ARBA" id="ARBA00023065"/>
    </source>
</evidence>
<dbReference type="InterPro" id="IPR038050">
    <property type="entry name" value="Neuro_actylchol_rec"/>
</dbReference>
<keyword evidence="8 20" id="KW-0472">Membrane</keyword>
<keyword evidence="3" id="KW-1003">Cell membrane</keyword>
<keyword evidence="5" id="KW-0732">Signal</keyword>
<evidence type="ECO:0000256" key="20">
    <source>
        <dbReference type="RuleBase" id="RU000687"/>
    </source>
</evidence>
<comment type="similarity">
    <text evidence="16">Belongs to the ligand-gated ion channel (TC 1.A.9) family. Gamma-aminobutyric acid receptor (TC 1.A.9.5) subfamily. GABRP sub-subfamily.</text>
</comment>
<evidence type="ECO:0000256" key="12">
    <source>
        <dbReference type="ARBA" id="ARBA00023214"/>
    </source>
</evidence>
<evidence type="ECO:0000313" key="24">
    <source>
        <dbReference type="Proteomes" id="UP000504640"/>
    </source>
</evidence>
<keyword evidence="24" id="KW-1185">Reference proteome</keyword>
<evidence type="ECO:0000313" key="25">
    <source>
        <dbReference type="RefSeq" id="XP_032116216.1"/>
    </source>
</evidence>
<dbReference type="InterPro" id="IPR006029">
    <property type="entry name" value="Neurotrans-gated_channel_TM"/>
</dbReference>
<comment type="catalytic activity">
    <reaction evidence="14">
        <text>chloride(in) = chloride(out)</text>
        <dbReference type="Rhea" id="RHEA:29823"/>
        <dbReference type="ChEBI" id="CHEBI:17996"/>
    </reaction>
</comment>
<keyword evidence="2 20" id="KW-0813">Transport</keyword>
<dbReference type="GO" id="GO:0016324">
    <property type="term" value="C:apical plasma membrane"/>
    <property type="evidence" value="ECO:0007669"/>
    <property type="project" value="UniProtKB-SubCell"/>
</dbReference>
<dbReference type="CDD" id="cd19004">
    <property type="entry name" value="LGIC_ECD_GABAAR_pi"/>
    <property type="match status" value="1"/>
</dbReference>
<evidence type="ECO:0000256" key="4">
    <source>
        <dbReference type="ARBA" id="ARBA00022692"/>
    </source>
</evidence>
<dbReference type="PANTHER" id="PTHR18945">
    <property type="entry name" value="NEUROTRANSMITTER GATED ION CHANNEL"/>
    <property type="match status" value="1"/>
</dbReference>
<dbReference type="GO" id="GO:0034707">
    <property type="term" value="C:chloride channel complex"/>
    <property type="evidence" value="ECO:0007669"/>
    <property type="project" value="UniProtKB-KW"/>
</dbReference>
<dbReference type="GO" id="GO:0004890">
    <property type="term" value="F:GABA-A receptor activity"/>
    <property type="evidence" value="ECO:0007669"/>
    <property type="project" value="InterPro"/>
</dbReference>
<evidence type="ECO:0000256" key="10">
    <source>
        <dbReference type="ARBA" id="ARBA00023173"/>
    </source>
</evidence>
<keyword evidence="13 20" id="KW-0407">Ion channel</keyword>
<dbReference type="SUPFAM" id="SSF63712">
    <property type="entry name" value="Nicotinic receptor ligand binding domain-like"/>
    <property type="match status" value="1"/>
</dbReference>
<dbReference type="PRINTS" id="PR00253">
    <property type="entry name" value="GABAARECEPTR"/>
</dbReference>
<keyword evidence="10" id="KW-0869">Chloride channel</keyword>
<sequence>MGLQEAPPTSVSAQQVQQLHSSPESHSIRGRLRAHLQGDKAEDGENPGDTKDRASPRFPACRPEGLALTESQQLPVIPISTPRCEQLLNMNYSLHLAFVCLILFTERMCVQGNQFNVEVGRSDKLSLPGFENLTAGYNKFLRPNFGGEPVQIALTLDVASISSISESNMDYTATIYLRQRWTDQRLLFEGNKSFTLDARLVEFLWVPDTYIVESKKSFLHEVTVGNRLIRLFSNGTVLYALRITTTVACNMDLSKYPMDTQTCKLQLESWGYDGNDVEFTWLRGNDSVRGLEHLRLAQYTIQRYFTLVTRSQQETGNYTRLVLQFELRRNVLYFILETYVPSTFLVVLSWVSFWISLDSVPARTCIGVTTVLSMTTLMIGSRTSLPNTNCFIKAIDVYLGICFSFVFGALLEYAVAHYTSLQQMAAKDRGTTKAVEEVSITNIINSSISSFKRKISFASIEISSDKVDYSDLTMKTRDKFKFVFREKMGRIVDYFTIQNPSNVDRYSKLLFPLIFMLANVFYWAYYMYF</sequence>
<evidence type="ECO:0000256" key="8">
    <source>
        <dbReference type="ARBA" id="ARBA00023136"/>
    </source>
</evidence>
<evidence type="ECO:0000256" key="19">
    <source>
        <dbReference type="ARBA" id="ARBA00079775"/>
    </source>
</evidence>
<dbReference type="NCBIfam" id="TIGR00860">
    <property type="entry name" value="LIC"/>
    <property type="match status" value="1"/>
</dbReference>
<dbReference type="InterPro" id="IPR036719">
    <property type="entry name" value="Neuro-gated_channel_TM_sf"/>
</dbReference>
<keyword evidence="11" id="KW-0325">Glycoprotein</keyword>
<evidence type="ECO:0000256" key="13">
    <source>
        <dbReference type="ARBA" id="ARBA00023303"/>
    </source>
</evidence>
<proteinExistence type="inferred from homology"/>
<feature type="domain" description="Neurotransmitter-gated ion-channel transmembrane" evidence="23">
    <location>
        <begin position="338"/>
        <end position="427"/>
    </location>
</feature>
<feature type="compositionally biased region" description="Basic and acidic residues" evidence="21">
    <location>
        <begin position="36"/>
        <end position="55"/>
    </location>
</feature>
<feature type="transmembrane region" description="Helical" evidence="20">
    <location>
        <begin position="391"/>
        <end position="411"/>
    </location>
</feature>
<evidence type="ECO:0000256" key="5">
    <source>
        <dbReference type="ARBA" id="ARBA00022729"/>
    </source>
</evidence>
<feature type="region of interest" description="Disordered" evidence="21">
    <location>
        <begin position="1"/>
        <end position="59"/>
    </location>
</feature>
<keyword evidence="4 20" id="KW-0812">Transmembrane</keyword>
<dbReference type="InterPro" id="IPR047032">
    <property type="entry name" value="GABAAR_pi_TM"/>
</dbReference>
<keyword evidence="9" id="KW-1015">Disulfide bond</keyword>
<keyword evidence="12" id="KW-0868">Chloride</keyword>
<dbReference type="Gene3D" id="2.70.170.10">
    <property type="entry name" value="Neurotransmitter-gated ion-channel ligand-binding domain"/>
    <property type="match status" value="1"/>
</dbReference>
<feature type="transmembrane region" description="Helical" evidence="20">
    <location>
        <begin position="509"/>
        <end position="528"/>
    </location>
</feature>
<feature type="transmembrane region" description="Helical" evidence="20">
    <location>
        <begin position="361"/>
        <end position="379"/>
    </location>
</feature>
<evidence type="ECO:0000256" key="1">
    <source>
        <dbReference type="ARBA" id="ARBA00004424"/>
    </source>
</evidence>
<feature type="transmembrane region" description="Helical" evidence="20">
    <location>
        <begin position="331"/>
        <end position="355"/>
    </location>
</feature>
<evidence type="ECO:0000256" key="9">
    <source>
        <dbReference type="ARBA" id="ARBA00023157"/>
    </source>
</evidence>
<evidence type="ECO:0000259" key="23">
    <source>
        <dbReference type="Pfam" id="PF02932"/>
    </source>
</evidence>
<dbReference type="GO" id="GO:0022851">
    <property type="term" value="F:GABA-gated chloride ion channel activity"/>
    <property type="evidence" value="ECO:0007669"/>
    <property type="project" value="UniProtKB-ARBA"/>
</dbReference>
<gene>
    <name evidence="25" type="primary">GABRP</name>
</gene>
<reference evidence="25" key="1">
    <citation type="submission" date="2025-08" db="UniProtKB">
        <authorList>
            <consortium name="RefSeq"/>
        </authorList>
    </citation>
    <scope>IDENTIFICATION</scope>
    <source>
        <tissue evidence="25">Blood</tissue>
    </source>
</reference>
<evidence type="ECO:0000256" key="18">
    <source>
        <dbReference type="ARBA" id="ARBA00070417"/>
    </source>
</evidence>
<evidence type="ECO:0000256" key="3">
    <source>
        <dbReference type="ARBA" id="ARBA00022475"/>
    </source>
</evidence>
<comment type="subcellular location">
    <subcellularLocation>
        <location evidence="1">Apical cell membrane</location>
        <topology evidence="1">Multi-pass membrane protein</topology>
    </subcellularLocation>
</comment>
<dbReference type="PRINTS" id="PR00252">
    <property type="entry name" value="NRIONCHANNEL"/>
</dbReference>
<dbReference type="InterPro" id="IPR006028">
    <property type="entry name" value="GABAA/Glycine_rcpt"/>
</dbReference>
<keyword evidence="6 20" id="KW-1133">Transmembrane helix</keyword>
<dbReference type="InterPro" id="IPR008100">
    <property type="entry name" value="GABAAp_rcpt"/>
</dbReference>
<dbReference type="AlphaFoldDB" id="A0A6J3GEF0"/>
<dbReference type="CDD" id="cd19058">
    <property type="entry name" value="LGIC_TM_GABAAR_pi"/>
    <property type="match status" value="1"/>
</dbReference>
<feature type="domain" description="Neurotransmitter-gated ion-channel ligand-binding" evidence="22">
    <location>
        <begin position="131"/>
        <end position="330"/>
    </location>
</feature>
<evidence type="ECO:0000256" key="17">
    <source>
        <dbReference type="ARBA" id="ARBA00064898"/>
    </source>
</evidence>
<dbReference type="GeneID" id="116538085"/>
<evidence type="ECO:0000256" key="6">
    <source>
        <dbReference type="ARBA" id="ARBA00022989"/>
    </source>
</evidence>
<dbReference type="InterPro" id="IPR018000">
    <property type="entry name" value="Neurotransmitter_ion_chnl_CS"/>
</dbReference>
<comment type="function">
    <text evidence="15">Pi subunit of the heteropentameric ligand-gated chloride channel gated by gamma-aminobutyric acid (GABA). GABA-gated chloride channels, also named GABA(A) receptors (GABAAR), consist of five subunits arranged around a central pore and contain GABA active binding site(s) located at the alpha and beta subunit interfaces. When activated by GABA, GABAARs selectively allow the flow of chloride anions across the cell membrane down their electrochemical gradient. Pi-containing GABAARs are mostly located in peripheral tissues. In the uterus, pi subunits modulate uterus contraction by altering the sensitivity of GABAARs to pregnanolone. In the lungs, pi-containing GABAARs contribute to pulmonary fluid transport via luminal secretion of chloride.</text>
</comment>
<evidence type="ECO:0000256" key="14">
    <source>
        <dbReference type="ARBA" id="ARBA00024167"/>
    </source>
</evidence>
<dbReference type="PROSITE" id="PS00236">
    <property type="entry name" value="NEUROTR_ION_CHANNEL"/>
    <property type="match status" value="1"/>
</dbReference>
<dbReference type="Pfam" id="PF02931">
    <property type="entry name" value="Neur_chan_LBD"/>
    <property type="match status" value="1"/>
</dbReference>
<dbReference type="Proteomes" id="UP000504640">
    <property type="component" value="Unplaced"/>
</dbReference>
<dbReference type="RefSeq" id="XP_032116216.1">
    <property type="nucleotide sequence ID" value="XM_032260325.1"/>
</dbReference>
<keyword evidence="25" id="KW-0675">Receptor</keyword>
<evidence type="ECO:0000259" key="22">
    <source>
        <dbReference type="Pfam" id="PF02931"/>
    </source>
</evidence>
<dbReference type="FunFam" id="2.70.170.10:FF:000011">
    <property type="entry name" value="Gamma-aminobutyric acid receptor subunit pi isoform X1"/>
    <property type="match status" value="1"/>
</dbReference>
<comment type="subunit">
    <text evidence="17">Heteropentamer, formed by a combination of alpha (GABRA1-6), beta (GABRB1-3), gamma (GABRG1-3), delta (GABRD), epsilon (GABRE), rho (GABRR1-3), pi (GABRP) and theta (GABRQ) chains, each subunit exhibiting distinct physiological and pharmacological properties.</text>
</comment>
<dbReference type="Gene3D" id="1.20.58.390">
    <property type="entry name" value="Neurotransmitter-gated ion-channel transmembrane domain"/>
    <property type="match status" value="1"/>
</dbReference>
<evidence type="ECO:0000256" key="2">
    <source>
        <dbReference type="ARBA" id="ARBA00022448"/>
    </source>
</evidence>
<dbReference type="InterPro" id="IPR036734">
    <property type="entry name" value="Neur_chan_lig-bd_sf"/>
</dbReference>